<feature type="transmembrane region" description="Helical" evidence="1">
    <location>
        <begin position="46"/>
        <end position="65"/>
    </location>
</feature>
<gene>
    <name evidence="2" type="ORF">EAV92_06830</name>
</gene>
<feature type="transmembrane region" description="Helical" evidence="1">
    <location>
        <begin position="231"/>
        <end position="249"/>
    </location>
</feature>
<dbReference type="InterPro" id="IPR025576">
    <property type="entry name" value="YwiC"/>
</dbReference>
<dbReference type="Pfam" id="PF14256">
    <property type="entry name" value="YwiC"/>
    <property type="match status" value="1"/>
</dbReference>
<accession>A0A3G3JVN7</accession>
<evidence type="ECO:0000256" key="1">
    <source>
        <dbReference type="SAM" id="Phobius"/>
    </source>
</evidence>
<dbReference type="KEGG" id="coh:EAV92_06830"/>
<feature type="transmembrane region" description="Helical" evidence="1">
    <location>
        <begin position="150"/>
        <end position="170"/>
    </location>
</feature>
<reference evidence="2 3" key="1">
    <citation type="submission" date="2018-10" db="EMBL/GenBank/DDBJ databases">
        <title>Genome Sequence of Cohnella sp.</title>
        <authorList>
            <person name="Srinivasan S."/>
            <person name="Kim M.K."/>
        </authorList>
    </citation>
    <scope>NUCLEOTIDE SEQUENCE [LARGE SCALE GENOMIC DNA]</scope>
    <source>
        <strain evidence="2 3">18JY8-7</strain>
    </source>
</reference>
<keyword evidence="1" id="KW-0812">Transmembrane</keyword>
<keyword evidence="3" id="KW-1185">Reference proteome</keyword>
<evidence type="ECO:0000313" key="2">
    <source>
        <dbReference type="EMBL" id="AYQ72308.1"/>
    </source>
</evidence>
<feature type="transmembrane region" description="Helical" evidence="1">
    <location>
        <begin position="21"/>
        <end position="40"/>
    </location>
</feature>
<feature type="transmembrane region" description="Helical" evidence="1">
    <location>
        <begin position="204"/>
        <end position="219"/>
    </location>
</feature>
<dbReference type="Proteomes" id="UP000269097">
    <property type="component" value="Chromosome"/>
</dbReference>
<dbReference type="AlphaFoldDB" id="A0A3G3JVN7"/>
<feature type="transmembrane region" description="Helical" evidence="1">
    <location>
        <begin position="77"/>
        <end position="94"/>
    </location>
</feature>
<keyword evidence="1" id="KW-0472">Membrane</keyword>
<protein>
    <recommendedName>
        <fullName evidence="4">YwiC-like family protein</fullName>
    </recommendedName>
</protein>
<sequence>MGATRSNRGDVVYRTYIPNQHGAWAMLAVPFLMGGFAARFVPLHALLFIVWLLAYLFVYVLLQWIRTGKGKRYRNPAIVYGASLLLSGTALLVLHSASARMAPLFLPLLLVNAYYAKRNRERALVNDIAAIVQFCLIAFVSYELGGVRDWSQALELFVFCVLYFAGTALYVKTMIRERKNPAYYRISAVYHLVFLAVASSRYSPLFLIPITVLFIRALWSPRTTLTIKQSGMLEVAYSVLIVISAWMAYT</sequence>
<feature type="transmembrane region" description="Helical" evidence="1">
    <location>
        <begin position="100"/>
        <end position="116"/>
    </location>
</feature>
<evidence type="ECO:0000313" key="3">
    <source>
        <dbReference type="Proteomes" id="UP000269097"/>
    </source>
</evidence>
<name>A0A3G3JVN7_9BACL</name>
<feature type="transmembrane region" description="Helical" evidence="1">
    <location>
        <begin position="123"/>
        <end position="144"/>
    </location>
</feature>
<proteinExistence type="predicted"/>
<evidence type="ECO:0008006" key="4">
    <source>
        <dbReference type="Google" id="ProtNLM"/>
    </source>
</evidence>
<dbReference type="EMBL" id="CP033433">
    <property type="protein sequence ID" value="AYQ72308.1"/>
    <property type="molecule type" value="Genomic_DNA"/>
</dbReference>
<organism evidence="2 3">
    <name type="scientific">Cohnella candidum</name>
    <dbReference type="NCBI Taxonomy" id="2674991"/>
    <lineage>
        <taxon>Bacteria</taxon>
        <taxon>Bacillati</taxon>
        <taxon>Bacillota</taxon>
        <taxon>Bacilli</taxon>
        <taxon>Bacillales</taxon>
        <taxon>Paenibacillaceae</taxon>
        <taxon>Cohnella</taxon>
    </lineage>
</organism>
<keyword evidence="1" id="KW-1133">Transmembrane helix</keyword>